<dbReference type="PATRIC" id="fig|68223.7.peg.506"/>
<keyword evidence="1" id="KW-0472">Membrane</keyword>
<dbReference type="AlphaFoldDB" id="A0A0F4J6T0"/>
<sequence length="96" mass="10106">MQVLFVLRGMLYPVVQAGPYTNAWGGPSLAGAWLAHFGVGLLSAVVGLGVLWSLNRLHARLAGGMWGRRVGVWPVLAVAAASAAGMMLVVAWTHQI</sequence>
<keyword evidence="3" id="KW-1185">Reference proteome</keyword>
<protein>
    <submittedName>
        <fullName evidence="2">Uncharacterized protein</fullName>
    </submittedName>
</protein>
<name>A0A0F4J6T0_9ACTN</name>
<dbReference type="Proteomes" id="UP000033551">
    <property type="component" value="Unassembled WGS sequence"/>
</dbReference>
<proteinExistence type="predicted"/>
<evidence type="ECO:0000313" key="2">
    <source>
        <dbReference type="EMBL" id="KJY29463.1"/>
    </source>
</evidence>
<gene>
    <name evidence="2" type="ORF">VR44_22860</name>
</gene>
<evidence type="ECO:0000256" key="1">
    <source>
        <dbReference type="SAM" id="Phobius"/>
    </source>
</evidence>
<reference evidence="2 3" key="1">
    <citation type="submission" date="2015-02" db="EMBL/GenBank/DDBJ databases">
        <authorList>
            <person name="Ju K.-S."/>
            <person name="Doroghazi J.R."/>
            <person name="Metcalf W."/>
        </authorList>
    </citation>
    <scope>NUCLEOTIDE SEQUENCE [LARGE SCALE GENOMIC DNA]</scope>
    <source>
        <strain evidence="2 3">NRRL ISP-5550</strain>
    </source>
</reference>
<organism evidence="2 3">
    <name type="scientific">Streptomyces katrae</name>
    <dbReference type="NCBI Taxonomy" id="68223"/>
    <lineage>
        <taxon>Bacteria</taxon>
        <taxon>Bacillati</taxon>
        <taxon>Actinomycetota</taxon>
        <taxon>Actinomycetes</taxon>
        <taxon>Kitasatosporales</taxon>
        <taxon>Streptomycetaceae</taxon>
        <taxon>Streptomyces</taxon>
    </lineage>
</organism>
<evidence type="ECO:0000313" key="3">
    <source>
        <dbReference type="Proteomes" id="UP000033551"/>
    </source>
</evidence>
<feature type="transmembrane region" description="Helical" evidence="1">
    <location>
        <begin position="72"/>
        <end position="93"/>
    </location>
</feature>
<comment type="caution">
    <text evidence="2">The sequence shown here is derived from an EMBL/GenBank/DDBJ whole genome shotgun (WGS) entry which is preliminary data.</text>
</comment>
<dbReference type="EMBL" id="JZWV01000641">
    <property type="protein sequence ID" value="KJY29463.1"/>
    <property type="molecule type" value="Genomic_DNA"/>
</dbReference>
<feature type="transmembrane region" description="Helical" evidence="1">
    <location>
        <begin position="33"/>
        <end position="52"/>
    </location>
</feature>
<keyword evidence="1" id="KW-0812">Transmembrane</keyword>
<accession>A0A0F4J6T0</accession>
<keyword evidence="1" id="KW-1133">Transmembrane helix</keyword>